<evidence type="ECO:0000256" key="1">
    <source>
        <dbReference type="SAM" id="MobiDB-lite"/>
    </source>
</evidence>
<comment type="caution">
    <text evidence="2">The sequence shown here is derived from an EMBL/GenBank/DDBJ whole genome shotgun (WGS) entry which is preliminary data.</text>
</comment>
<keyword evidence="3" id="KW-1185">Reference proteome</keyword>
<dbReference type="PANTHER" id="PTHR46848:SF1">
    <property type="entry name" value="REGULATOR OF G-PROTEIN SIGNALING 3"/>
    <property type="match status" value="1"/>
</dbReference>
<proteinExistence type="predicted"/>
<reference evidence="2 3" key="1">
    <citation type="submission" date="2022-12" db="EMBL/GenBank/DDBJ databases">
        <title>Chromosome-level genome assembly of true bugs.</title>
        <authorList>
            <person name="Ma L."/>
            <person name="Li H."/>
        </authorList>
    </citation>
    <scope>NUCLEOTIDE SEQUENCE [LARGE SCALE GENOMIC DNA]</scope>
    <source>
        <strain evidence="2">Lab_2022b</strain>
    </source>
</reference>
<gene>
    <name evidence="2" type="ORF">O3M35_003284</name>
</gene>
<feature type="compositionally biased region" description="Polar residues" evidence="1">
    <location>
        <begin position="389"/>
        <end position="401"/>
    </location>
</feature>
<feature type="region of interest" description="Disordered" evidence="1">
    <location>
        <begin position="371"/>
        <end position="401"/>
    </location>
</feature>
<dbReference type="Proteomes" id="UP001461498">
    <property type="component" value="Unassembled WGS sequence"/>
</dbReference>
<feature type="compositionally biased region" description="Acidic residues" evidence="1">
    <location>
        <begin position="245"/>
        <end position="258"/>
    </location>
</feature>
<feature type="compositionally biased region" description="Low complexity" evidence="1">
    <location>
        <begin position="276"/>
        <end position="285"/>
    </location>
</feature>
<sequence length="506" mass="54753">MEQVEAKQATATAIDLIEHRCRQLGKSGVSKGSALHLAQWMRGQLGGEASPETESEPEIWSPDTLRRRAANLRGRGGAQPIRRSISRCEEVEISDIEQSTSDSQMTVRSTEVNSEKLMAVCRKCQKTCLLNNRLSRSNMTVDVNANQACRTGGTREELQVFSDESNWGSGGGHLGGSVPNLSPTDPFLPVPHISVQPPTPTDRAVSGIILTSNIVNNNSNNNIWEEEKQLNGSSTGFSSVGGGGETDEGAESDGDIEEPPYRSLSPCGLKRYGTVSSLERLSGSGSEEEDDTSKEQDDLPQDSTQQYESVSQSIRGWTLRAGTYVVEKMAFFERITDDGKGISFIDRYLRAPTDPKHSEELIATTTTLAGEDECETSGGTSGEEVWGTPTSGDSGLTSPNTEYADTVGTALDDAREQLMLDRLLSGVSIMGSLVPLCPVSRGFPQRRRLDPLPEDEEDTSDSTSLGGNSEEEEDEDEATKSYSTDQVGIARINSLICSFCMTLHTT</sequence>
<feature type="region of interest" description="Disordered" evidence="1">
    <location>
        <begin position="230"/>
        <end position="312"/>
    </location>
</feature>
<feature type="region of interest" description="Disordered" evidence="1">
    <location>
        <begin position="440"/>
        <end position="483"/>
    </location>
</feature>
<dbReference type="EMBL" id="JAPXFL010000012">
    <property type="protein sequence ID" value="KAK9498710.1"/>
    <property type="molecule type" value="Genomic_DNA"/>
</dbReference>
<protein>
    <submittedName>
        <fullName evidence="2">Uncharacterized protein</fullName>
    </submittedName>
</protein>
<organism evidence="2 3">
    <name type="scientific">Rhynocoris fuscipes</name>
    <dbReference type="NCBI Taxonomy" id="488301"/>
    <lineage>
        <taxon>Eukaryota</taxon>
        <taxon>Metazoa</taxon>
        <taxon>Ecdysozoa</taxon>
        <taxon>Arthropoda</taxon>
        <taxon>Hexapoda</taxon>
        <taxon>Insecta</taxon>
        <taxon>Pterygota</taxon>
        <taxon>Neoptera</taxon>
        <taxon>Paraneoptera</taxon>
        <taxon>Hemiptera</taxon>
        <taxon>Heteroptera</taxon>
        <taxon>Panheteroptera</taxon>
        <taxon>Cimicomorpha</taxon>
        <taxon>Reduviidae</taxon>
        <taxon>Harpactorinae</taxon>
        <taxon>Harpactorini</taxon>
        <taxon>Rhynocoris</taxon>
    </lineage>
</organism>
<accession>A0AAW1CKW3</accession>
<evidence type="ECO:0000313" key="3">
    <source>
        <dbReference type="Proteomes" id="UP001461498"/>
    </source>
</evidence>
<feature type="compositionally biased region" description="Low complexity" evidence="1">
    <location>
        <begin position="376"/>
        <end position="388"/>
    </location>
</feature>
<evidence type="ECO:0000313" key="2">
    <source>
        <dbReference type="EMBL" id="KAK9498710.1"/>
    </source>
</evidence>
<dbReference type="PANTHER" id="PTHR46848">
    <property type="entry name" value="REGULATOR OF G-PROTEIN SIGNALING 3"/>
    <property type="match status" value="1"/>
</dbReference>
<dbReference type="AlphaFoldDB" id="A0AAW1CKW3"/>
<dbReference type="GO" id="GO:0005886">
    <property type="term" value="C:plasma membrane"/>
    <property type="evidence" value="ECO:0007669"/>
    <property type="project" value="TreeGrafter"/>
</dbReference>
<dbReference type="GO" id="GO:0005634">
    <property type="term" value="C:nucleus"/>
    <property type="evidence" value="ECO:0007669"/>
    <property type="project" value="TreeGrafter"/>
</dbReference>
<feature type="compositionally biased region" description="Polar residues" evidence="1">
    <location>
        <begin position="301"/>
        <end position="312"/>
    </location>
</feature>
<name>A0AAW1CKW3_9HEMI</name>